<accession>A0ABP7H5R6</accession>
<feature type="region of interest" description="Disordered" evidence="1">
    <location>
        <begin position="66"/>
        <end position="102"/>
    </location>
</feature>
<dbReference type="Proteomes" id="UP001501009">
    <property type="component" value="Unassembled WGS sequence"/>
</dbReference>
<dbReference type="EMBL" id="BAABDE010000008">
    <property type="protein sequence ID" value="GAA3785795.1"/>
    <property type="molecule type" value="Genomic_DNA"/>
</dbReference>
<proteinExistence type="predicted"/>
<comment type="caution">
    <text evidence="3">The sequence shown here is derived from an EMBL/GenBank/DDBJ whole genome shotgun (WGS) entry which is preliminary data.</text>
</comment>
<feature type="compositionally biased region" description="Acidic residues" evidence="1">
    <location>
        <begin position="69"/>
        <end position="86"/>
    </location>
</feature>
<gene>
    <name evidence="3" type="ORF">GCM10022403_020730</name>
</gene>
<evidence type="ECO:0000256" key="2">
    <source>
        <dbReference type="SAM" id="SignalP"/>
    </source>
</evidence>
<evidence type="ECO:0008006" key="5">
    <source>
        <dbReference type="Google" id="ProtNLM"/>
    </source>
</evidence>
<keyword evidence="2" id="KW-0732">Signal</keyword>
<keyword evidence="4" id="KW-1185">Reference proteome</keyword>
<evidence type="ECO:0000256" key="1">
    <source>
        <dbReference type="SAM" id="MobiDB-lite"/>
    </source>
</evidence>
<feature type="chain" id="PRO_5046892262" description="Secreted protein" evidence="2">
    <location>
        <begin position="21"/>
        <end position="102"/>
    </location>
</feature>
<feature type="signal peptide" evidence="2">
    <location>
        <begin position="1"/>
        <end position="20"/>
    </location>
</feature>
<organism evidence="3 4">
    <name type="scientific">Streptomyces coacervatus</name>
    <dbReference type="NCBI Taxonomy" id="647381"/>
    <lineage>
        <taxon>Bacteria</taxon>
        <taxon>Bacillati</taxon>
        <taxon>Actinomycetota</taxon>
        <taxon>Actinomycetes</taxon>
        <taxon>Kitasatosporales</taxon>
        <taxon>Streptomycetaceae</taxon>
        <taxon>Streptomyces</taxon>
    </lineage>
</organism>
<reference evidence="4" key="1">
    <citation type="journal article" date="2019" name="Int. J. Syst. Evol. Microbiol.">
        <title>The Global Catalogue of Microorganisms (GCM) 10K type strain sequencing project: providing services to taxonomists for standard genome sequencing and annotation.</title>
        <authorList>
            <consortium name="The Broad Institute Genomics Platform"/>
            <consortium name="The Broad Institute Genome Sequencing Center for Infectious Disease"/>
            <person name="Wu L."/>
            <person name="Ma J."/>
        </authorList>
    </citation>
    <scope>NUCLEOTIDE SEQUENCE [LARGE SCALE GENOMIC DNA]</scope>
    <source>
        <strain evidence="4">JCM 17138</strain>
    </source>
</reference>
<name>A0ABP7H5R6_9ACTN</name>
<evidence type="ECO:0000313" key="3">
    <source>
        <dbReference type="EMBL" id="GAA3785795.1"/>
    </source>
</evidence>
<sequence length="102" mass="10487">MIVAPDTVSMSALCAFSVSATSFGTAAVVCGWFGCCSIFTAVILSPEKATWTCTGPLSVLIVVPLTTVPDEEPEEDEEEDEEDADGVDAGSALDVVPPTEGS</sequence>
<evidence type="ECO:0000313" key="4">
    <source>
        <dbReference type="Proteomes" id="UP001501009"/>
    </source>
</evidence>
<protein>
    <recommendedName>
        <fullName evidence="5">Secreted protein</fullName>
    </recommendedName>
</protein>